<dbReference type="Proteomes" id="UP000292655">
    <property type="component" value="Unassembled WGS sequence"/>
</dbReference>
<dbReference type="PANTHER" id="PTHR30349:SF64">
    <property type="entry name" value="PROPHAGE INTEGRASE INTD-RELATED"/>
    <property type="match status" value="1"/>
</dbReference>
<evidence type="ECO:0000259" key="4">
    <source>
        <dbReference type="PROSITE" id="PS51898"/>
    </source>
</evidence>
<dbReference type="Pfam" id="PF00589">
    <property type="entry name" value="Phage_integrase"/>
    <property type="match status" value="1"/>
</dbReference>
<dbReference type="GO" id="GO:0003677">
    <property type="term" value="F:DNA binding"/>
    <property type="evidence" value="ECO:0007669"/>
    <property type="project" value="UniProtKB-KW"/>
</dbReference>
<dbReference type="Gene3D" id="1.10.150.130">
    <property type="match status" value="1"/>
</dbReference>
<dbReference type="InterPro" id="IPR013762">
    <property type="entry name" value="Integrase-like_cat_sf"/>
</dbReference>
<dbReference type="EMBL" id="RYUX01000001">
    <property type="protein sequence ID" value="RYQ39773.1"/>
    <property type="molecule type" value="Genomic_DNA"/>
</dbReference>
<dbReference type="InterPro" id="IPR050090">
    <property type="entry name" value="Tyrosine_recombinase_XerCD"/>
</dbReference>
<sequence length="367" mass="40674">MASVHEYETKQGKRWYVKWKDAEWVSHTKRGFTRKTDAKDFAARLAVSINDGDYIDPQLGKINVGRLAATWLEGKKGAVKPKYWGNLESSWRVHVEPKWARRQIGTIRYSEVQAWVSAMSEASSPTTVRRAYDVLNGVCKLAVKDGVIRKNPCSGVQLPRKTHKARTYLTVEQLLALADAAGDRRAVILTLGFCGLRFGELRALRVEDVDVGRSRLLVRHSVVRVEGGFVEGLPKTHERREVPVPPRVMDVLLGECVGKRPDDLLFAGNSAGGRLGEVTASGRNWYARALAVAGVPRLAVHDLRHTAASIAISSGANVKAVQRMLGHKTAAMTLDTYADLFDTDLDTVAMDIDRRIGESVRDLRARP</sequence>
<evidence type="ECO:0000256" key="2">
    <source>
        <dbReference type="ARBA" id="ARBA00023125"/>
    </source>
</evidence>
<dbReference type="InterPro" id="IPR010998">
    <property type="entry name" value="Integrase_recombinase_N"/>
</dbReference>
<dbReference type="RefSeq" id="WP_129873917.1">
    <property type="nucleotide sequence ID" value="NZ_RYUX01000001.1"/>
</dbReference>
<dbReference type="Gene3D" id="1.10.443.10">
    <property type="entry name" value="Intergrase catalytic core"/>
    <property type="match status" value="1"/>
</dbReference>
<dbReference type="AlphaFoldDB" id="A0AB37X7K0"/>
<comment type="similarity">
    <text evidence="1">Belongs to the 'phage' integrase family.</text>
</comment>
<evidence type="ECO:0000256" key="3">
    <source>
        <dbReference type="ARBA" id="ARBA00023172"/>
    </source>
</evidence>
<evidence type="ECO:0000256" key="1">
    <source>
        <dbReference type="ARBA" id="ARBA00008857"/>
    </source>
</evidence>
<feature type="domain" description="Tyr recombinase" evidence="4">
    <location>
        <begin position="164"/>
        <end position="350"/>
    </location>
</feature>
<dbReference type="CDD" id="cd01189">
    <property type="entry name" value="INT_ICEBs1_C_like"/>
    <property type="match status" value="1"/>
</dbReference>
<reference evidence="5 6" key="1">
    <citation type="submission" date="2018-12" db="EMBL/GenBank/DDBJ databases">
        <title>Unveiling genomic diversity among members of the Bifidobacterium pseudolongum species, a widely distributed gut commensal of the animal kingdom.</title>
        <authorList>
            <person name="Lugli G.A."/>
            <person name="Duranti S."/>
            <person name="Albert K."/>
            <person name="Mancabelli L."/>
            <person name="Napoli S."/>
            <person name="Viappiani A."/>
            <person name="Anzalone R."/>
            <person name="Longhi G."/>
            <person name="Milani C."/>
            <person name="Turroni F."/>
            <person name="Alessandri G."/>
            <person name="Sela D.A."/>
            <person name="Van Sinderen D."/>
            <person name="Ventura M."/>
        </authorList>
    </citation>
    <scope>NUCLEOTIDE SEQUENCE [LARGE SCALE GENOMIC DNA]</scope>
    <source>
        <strain evidence="5 6">2002B</strain>
    </source>
</reference>
<comment type="caution">
    <text evidence="5">The sequence shown here is derived from an EMBL/GenBank/DDBJ whole genome shotgun (WGS) entry which is preliminary data.</text>
</comment>
<keyword evidence="2" id="KW-0238">DNA-binding</keyword>
<dbReference type="InterPro" id="IPR011010">
    <property type="entry name" value="DNA_brk_join_enz"/>
</dbReference>
<gene>
    <name evidence="5" type="ORF">PG2002B_0092</name>
</gene>
<dbReference type="InterPro" id="IPR053876">
    <property type="entry name" value="Phage_int_M"/>
</dbReference>
<accession>A0AB37X7K0</accession>
<dbReference type="GO" id="GO:0006310">
    <property type="term" value="P:DNA recombination"/>
    <property type="evidence" value="ECO:0007669"/>
    <property type="project" value="UniProtKB-KW"/>
</dbReference>
<dbReference type="SUPFAM" id="SSF56349">
    <property type="entry name" value="DNA breaking-rejoining enzymes"/>
    <property type="match status" value="1"/>
</dbReference>
<dbReference type="GO" id="GO:0015074">
    <property type="term" value="P:DNA integration"/>
    <property type="evidence" value="ECO:0007669"/>
    <property type="project" value="InterPro"/>
</dbReference>
<organism evidence="5 6">
    <name type="scientific">Bifidobacterium pseudolongum subsp. globosum</name>
    <dbReference type="NCBI Taxonomy" id="1690"/>
    <lineage>
        <taxon>Bacteria</taxon>
        <taxon>Bacillati</taxon>
        <taxon>Actinomycetota</taxon>
        <taxon>Actinomycetes</taxon>
        <taxon>Bifidobacteriales</taxon>
        <taxon>Bifidobacteriaceae</taxon>
        <taxon>Bifidobacterium</taxon>
    </lineage>
</organism>
<dbReference type="PROSITE" id="PS51898">
    <property type="entry name" value="TYR_RECOMBINASE"/>
    <property type="match status" value="1"/>
</dbReference>
<proteinExistence type="inferred from homology"/>
<keyword evidence="3" id="KW-0233">DNA recombination</keyword>
<protein>
    <submittedName>
        <fullName evidence="5">Integrase</fullName>
    </submittedName>
</protein>
<evidence type="ECO:0000313" key="6">
    <source>
        <dbReference type="Proteomes" id="UP000292655"/>
    </source>
</evidence>
<evidence type="ECO:0000313" key="5">
    <source>
        <dbReference type="EMBL" id="RYQ39773.1"/>
    </source>
</evidence>
<name>A0AB37X7K0_9BIFI</name>
<dbReference type="PANTHER" id="PTHR30349">
    <property type="entry name" value="PHAGE INTEGRASE-RELATED"/>
    <property type="match status" value="1"/>
</dbReference>
<dbReference type="Pfam" id="PF22022">
    <property type="entry name" value="Phage_int_M"/>
    <property type="match status" value="1"/>
</dbReference>
<dbReference type="InterPro" id="IPR002104">
    <property type="entry name" value="Integrase_catalytic"/>
</dbReference>